<sequence length="212" mass="23585">MMEVVKLLVLVILTHGLNGSLSREHIQTMVECGCPSLFQKLLIQLKKIESIFLKLDEGDAKFFMACPFCMLPLLLRKARKALAYGILKDSEASACTTVDIVSMLLIYALDPIVLSGEEKPHGREQIEASARKLLSELVELSETPPDPALPKPAINPQECKADGPNRVNIDDIDKKKGTGHAHKETSSVLSVVRDKPKDEVAEYEDIIWKRPR</sequence>
<dbReference type="AlphaFoldDB" id="A0A835J1B9"/>
<evidence type="ECO:0000313" key="4">
    <source>
        <dbReference type="Proteomes" id="UP000631114"/>
    </source>
</evidence>
<feature type="region of interest" description="Disordered" evidence="1">
    <location>
        <begin position="143"/>
        <end position="190"/>
    </location>
</feature>
<accession>A0A835J1B9</accession>
<keyword evidence="4" id="KW-1185">Reference proteome</keyword>
<evidence type="ECO:0000256" key="1">
    <source>
        <dbReference type="SAM" id="MobiDB-lite"/>
    </source>
</evidence>
<comment type="caution">
    <text evidence="3">The sequence shown here is derived from an EMBL/GenBank/DDBJ whole genome shotgun (WGS) entry which is preliminary data.</text>
</comment>
<gene>
    <name evidence="3" type="ORF">IFM89_021703</name>
</gene>
<protein>
    <submittedName>
        <fullName evidence="3">Uncharacterized protein</fullName>
    </submittedName>
</protein>
<name>A0A835J1B9_9MAGN</name>
<feature type="chain" id="PRO_5032727563" evidence="2">
    <location>
        <begin position="23"/>
        <end position="212"/>
    </location>
</feature>
<evidence type="ECO:0000313" key="3">
    <source>
        <dbReference type="EMBL" id="KAF9625333.1"/>
    </source>
</evidence>
<dbReference type="OrthoDB" id="448399at2759"/>
<keyword evidence="2" id="KW-0732">Signal</keyword>
<dbReference type="Proteomes" id="UP000631114">
    <property type="component" value="Unassembled WGS sequence"/>
</dbReference>
<organism evidence="3 4">
    <name type="scientific">Coptis chinensis</name>
    <dbReference type="NCBI Taxonomy" id="261450"/>
    <lineage>
        <taxon>Eukaryota</taxon>
        <taxon>Viridiplantae</taxon>
        <taxon>Streptophyta</taxon>
        <taxon>Embryophyta</taxon>
        <taxon>Tracheophyta</taxon>
        <taxon>Spermatophyta</taxon>
        <taxon>Magnoliopsida</taxon>
        <taxon>Ranunculales</taxon>
        <taxon>Ranunculaceae</taxon>
        <taxon>Coptidoideae</taxon>
        <taxon>Coptis</taxon>
    </lineage>
</organism>
<feature type="signal peptide" evidence="2">
    <location>
        <begin position="1"/>
        <end position="22"/>
    </location>
</feature>
<evidence type="ECO:0000256" key="2">
    <source>
        <dbReference type="SAM" id="SignalP"/>
    </source>
</evidence>
<proteinExistence type="predicted"/>
<feature type="compositionally biased region" description="Basic and acidic residues" evidence="1">
    <location>
        <begin position="159"/>
        <end position="185"/>
    </location>
</feature>
<reference evidence="3 4" key="1">
    <citation type="submission" date="2020-10" db="EMBL/GenBank/DDBJ databases">
        <title>The Coptis chinensis genome and diversification of protoberbering-type alkaloids.</title>
        <authorList>
            <person name="Wang B."/>
            <person name="Shu S."/>
            <person name="Song C."/>
            <person name="Liu Y."/>
        </authorList>
    </citation>
    <scope>NUCLEOTIDE SEQUENCE [LARGE SCALE GENOMIC DNA]</scope>
    <source>
        <strain evidence="3">HL-2020</strain>
        <tissue evidence="3">Leaf</tissue>
    </source>
</reference>
<dbReference type="EMBL" id="JADFTS010000001">
    <property type="protein sequence ID" value="KAF9625333.1"/>
    <property type="molecule type" value="Genomic_DNA"/>
</dbReference>